<sequence length="190" mass="20788">SNNTNSIARVVTDDLKISPLLLIDEVLEKSHTDRAEISVIALGIGPGSYTGIRSAIAVAQGWQLAKSVNLSPISSAEVLAATARTQGQRGETHLIIDAQRHEHYHTTWNLTETEQTETKPLSIIGVVEAFELESFGPDQPGMRYCKPLHPCAVQLAKLAAKRNSDVPGFTIEPIYLRQTEFVKAPPPRKL</sequence>
<proteinExistence type="predicted"/>
<feature type="domain" description="Gcp-like" evidence="1">
    <location>
        <begin position="22"/>
        <end position="106"/>
    </location>
</feature>
<dbReference type="Pfam" id="PF00814">
    <property type="entry name" value="TsaD"/>
    <property type="match status" value="1"/>
</dbReference>
<dbReference type="SUPFAM" id="SSF53067">
    <property type="entry name" value="Actin-like ATPase domain"/>
    <property type="match status" value="1"/>
</dbReference>
<reference evidence="2" key="1">
    <citation type="submission" date="2018-05" db="EMBL/GenBank/DDBJ databases">
        <authorList>
            <person name="Lanie J.A."/>
            <person name="Ng W.-L."/>
            <person name="Kazmierczak K.M."/>
            <person name="Andrzejewski T.M."/>
            <person name="Davidsen T.M."/>
            <person name="Wayne K.J."/>
            <person name="Tettelin H."/>
            <person name="Glass J.I."/>
            <person name="Rusch D."/>
            <person name="Podicherti R."/>
            <person name="Tsui H.-C.T."/>
            <person name="Winkler M.E."/>
        </authorList>
    </citation>
    <scope>NUCLEOTIDE SEQUENCE</scope>
</reference>
<dbReference type="InterPro" id="IPR043129">
    <property type="entry name" value="ATPase_NBD"/>
</dbReference>
<name>A0A382HCP2_9ZZZZ</name>
<dbReference type="AlphaFoldDB" id="A0A382HCP2"/>
<feature type="non-terminal residue" evidence="2">
    <location>
        <position position="1"/>
    </location>
</feature>
<evidence type="ECO:0000259" key="1">
    <source>
        <dbReference type="Pfam" id="PF00814"/>
    </source>
</evidence>
<accession>A0A382HCP2</accession>
<protein>
    <recommendedName>
        <fullName evidence="1">Gcp-like domain-containing protein</fullName>
    </recommendedName>
</protein>
<dbReference type="InterPro" id="IPR022496">
    <property type="entry name" value="T6A_TsaB"/>
</dbReference>
<gene>
    <name evidence="2" type="ORF">METZ01_LOCUS237904</name>
</gene>
<dbReference type="GO" id="GO:0002949">
    <property type="term" value="P:tRNA threonylcarbamoyladenosine modification"/>
    <property type="evidence" value="ECO:0007669"/>
    <property type="project" value="InterPro"/>
</dbReference>
<evidence type="ECO:0000313" key="2">
    <source>
        <dbReference type="EMBL" id="SVB85050.1"/>
    </source>
</evidence>
<dbReference type="EMBL" id="UINC01060489">
    <property type="protein sequence ID" value="SVB85050.1"/>
    <property type="molecule type" value="Genomic_DNA"/>
</dbReference>
<organism evidence="2">
    <name type="scientific">marine metagenome</name>
    <dbReference type="NCBI Taxonomy" id="408172"/>
    <lineage>
        <taxon>unclassified sequences</taxon>
        <taxon>metagenomes</taxon>
        <taxon>ecological metagenomes</taxon>
    </lineage>
</organism>
<dbReference type="InterPro" id="IPR000905">
    <property type="entry name" value="Gcp-like_dom"/>
</dbReference>
<dbReference type="Gene3D" id="3.30.420.40">
    <property type="match status" value="2"/>
</dbReference>
<dbReference type="NCBIfam" id="TIGR03725">
    <property type="entry name" value="T6A_YeaZ"/>
    <property type="match status" value="1"/>
</dbReference>